<evidence type="ECO:0000256" key="1">
    <source>
        <dbReference type="SAM" id="Phobius"/>
    </source>
</evidence>
<gene>
    <name evidence="2" type="ORF">GWK10_11855</name>
</gene>
<evidence type="ECO:0000313" key="2">
    <source>
        <dbReference type="EMBL" id="NER17910.1"/>
    </source>
</evidence>
<protein>
    <submittedName>
        <fullName evidence="2">Uncharacterized protein</fullName>
    </submittedName>
</protein>
<comment type="caution">
    <text evidence="2">The sequence shown here is derived from an EMBL/GenBank/DDBJ whole genome shotgun (WGS) entry which is preliminary data.</text>
</comment>
<sequence>MAVNNRPKKDIGLMIASGGIIIIGIVGMFFDLTYGSIGIFVGIGLFIMGLLGDKPLKRGES</sequence>
<dbReference type="Proteomes" id="UP000474296">
    <property type="component" value="Unassembled WGS sequence"/>
</dbReference>
<proteinExistence type="predicted"/>
<feature type="transmembrane region" description="Helical" evidence="1">
    <location>
        <begin position="12"/>
        <end position="30"/>
    </location>
</feature>
<name>A0A6M0CVW8_9FLAO</name>
<feature type="transmembrane region" description="Helical" evidence="1">
    <location>
        <begin position="36"/>
        <end position="52"/>
    </location>
</feature>
<reference evidence="2 3" key="1">
    <citation type="submission" date="2020-01" db="EMBL/GenBank/DDBJ databases">
        <title>Spongiivirga citrea KCTC 32990T.</title>
        <authorList>
            <person name="Wang G."/>
        </authorList>
    </citation>
    <scope>NUCLEOTIDE SEQUENCE [LARGE SCALE GENOMIC DNA]</scope>
    <source>
        <strain evidence="2 3">KCTC 32990</strain>
    </source>
</reference>
<keyword evidence="3" id="KW-1185">Reference proteome</keyword>
<keyword evidence="1" id="KW-0472">Membrane</keyword>
<dbReference type="RefSeq" id="WP_164032577.1">
    <property type="nucleotide sequence ID" value="NZ_JAABOQ010000004.1"/>
</dbReference>
<accession>A0A6M0CVW8</accession>
<evidence type="ECO:0000313" key="3">
    <source>
        <dbReference type="Proteomes" id="UP000474296"/>
    </source>
</evidence>
<dbReference type="AlphaFoldDB" id="A0A6M0CVW8"/>
<keyword evidence="1" id="KW-1133">Transmembrane helix</keyword>
<organism evidence="2 3">
    <name type="scientific">Spongiivirga citrea</name>
    <dbReference type="NCBI Taxonomy" id="1481457"/>
    <lineage>
        <taxon>Bacteria</taxon>
        <taxon>Pseudomonadati</taxon>
        <taxon>Bacteroidota</taxon>
        <taxon>Flavobacteriia</taxon>
        <taxon>Flavobacteriales</taxon>
        <taxon>Flavobacteriaceae</taxon>
        <taxon>Spongiivirga</taxon>
    </lineage>
</organism>
<keyword evidence="1" id="KW-0812">Transmembrane</keyword>
<dbReference type="EMBL" id="JAABOQ010000004">
    <property type="protein sequence ID" value="NER17910.1"/>
    <property type="molecule type" value="Genomic_DNA"/>
</dbReference>